<keyword evidence="2" id="KW-1185">Reference proteome</keyword>
<dbReference type="EMBL" id="CALSDN010000002">
    <property type="protein sequence ID" value="CAH6719884.1"/>
    <property type="molecule type" value="Genomic_DNA"/>
</dbReference>
<dbReference type="Proteomes" id="UP001152531">
    <property type="component" value="Unassembled WGS sequence"/>
</dbReference>
<reference evidence="1" key="1">
    <citation type="submission" date="2022-06" db="EMBL/GenBank/DDBJ databases">
        <authorList>
            <person name="Legras J.-L."/>
            <person name="Devillers H."/>
            <person name="Grondin C."/>
        </authorList>
    </citation>
    <scope>NUCLEOTIDE SEQUENCE</scope>
    <source>
        <strain evidence="1">CLIB 1444</strain>
    </source>
</reference>
<comment type="caution">
    <text evidence="1">The sequence shown here is derived from an EMBL/GenBank/DDBJ whole genome shotgun (WGS) entry which is preliminary data.</text>
</comment>
<accession>A0ACA9Y4H8</accession>
<evidence type="ECO:0000313" key="2">
    <source>
        <dbReference type="Proteomes" id="UP001152531"/>
    </source>
</evidence>
<organism evidence="1 2">
    <name type="scientific">[Candida] jaroonii</name>
    <dbReference type="NCBI Taxonomy" id="467808"/>
    <lineage>
        <taxon>Eukaryota</taxon>
        <taxon>Fungi</taxon>
        <taxon>Dikarya</taxon>
        <taxon>Ascomycota</taxon>
        <taxon>Saccharomycotina</taxon>
        <taxon>Pichiomycetes</taxon>
        <taxon>Debaryomycetaceae</taxon>
        <taxon>Yamadazyma</taxon>
    </lineage>
</organism>
<protein>
    <submittedName>
        <fullName evidence="1">Ankyrin repeat-containing protein</fullName>
    </submittedName>
</protein>
<gene>
    <name evidence="1" type="ORF">CLIB1444_02S18756</name>
</gene>
<evidence type="ECO:0000313" key="1">
    <source>
        <dbReference type="EMBL" id="CAH6719884.1"/>
    </source>
</evidence>
<proteinExistence type="predicted"/>
<sequence>MSEETKVFKDLLIACRVGDLDTVDTLLSTPNLNINQTDEWNYSPLILASICGHVQVVSLLLTRGAVCDRDTFEGERCIYGALNDEIKNMLLSFDISKKIDVSQPFASHLASMLRPINPLIVDDIIFKLKDEPDEVYKLNRFLLAGRSPYCFDKLNDEWKDRNIIELPDNPSVFKQIIDYIYLKSDKLTYDTELIESAKLWGLDILGESIEKLKNKEFKERSKINHDSLIQFIEKARSDMNVFVNTMIDNKIIIKMEELDFEEDEIEFDDLKPQDYLNNLQMLQLLNSDSFPDIILSVVDVVTNSIVYYPCHRAMLLRSEYFDTMFNSEIFSSNNDFPTVKFDEGEIANIKELSIIKLNCTNSEVAELILTFIYHDDITYLPLRLTIDLLFIADELLLDRLKTLCAVNITSKFKDFSWDEFLNMEEKVGYDCFDLIRISWQTRCDKLEQYSTKLIAYNLEKIFNSPKNNDLLKELINESASRIKERQNTDTIELVDDIRYYLSKKYGVSGESSSDFLDLGDIWTKGTEDSKVMKNAMLSYERDIEMVDHFLDQLDLDA</sequence>
<name>A0ACA9Y4H8_9ASCO</name>